<feature type="binding site" evidence="5">
    <location>
        <position position="73"/>
    </location>
    <ligand>
        <name>Zn(2+)</name>
        <dbReference type="ChEBI" id="CHEBI:29105"/>
    </ligand>
</feature>
<dbReference type="Pfam" id="PF01155">
    <property type="entry name" value="HypA"/>
    <property type="match status" value="1"/>
</dbReference>
<feature type="binding site" evidence="5">
    <location>
        <position position="76"/>
    </location>
    <ligand>
        <name>Zn(2+)</name>
        <dbReference type="ChEBI" id="CHEBI:29105"/>
    </ligand>
</feature>
<evidence type="ECO:0000256" key="6">
    <source>
        <dbReference type="SAM" id="MobiDB-lite"/>
    </source>
</evidence>
<gene>
    <name evidence="5" type="primary">hypA</name>
    <name evidence="7" type="ORF">QCN29_18935</name>
</gene>
<keyword evidence="3 5" id="KW-0479">Metal-binding</keyword>
<evidence type="ECO:0000313" key="8">
    <source>
        <dbReference type="Proteomes" id="UP001223144"/>
    </source>
</evidence>
<keyword evidence="8" id="KW-1185">Reference proteome</keyword>
<feature type="binding site" evidence="5">
    <location>
        <position position="2"/>
    </location>
    <ligand>
        <name>Ni(2+)</name>
        <dbReference type="ChEBI" id="CHEBI:49786"/>
    </ligand>
</feature>
<dbReference type="Gene3D" id="3.30.2320.80">
    <property type="match status" value="1"/>
</dbReference>
<comment type="similarity">
    <text evidence="1 5">Belongs to the HypA/HybF family.</text>
</comment>
<name>A0ABT6HSH8_9ACTN</name>
<dbReference type="PIRSF" id="PIRSF004761">
    <property type="entry name" value="Hydrgn_mat_HypA"/>
    <property type="match status" value="1"/>
</dbReference>
<dbReference type="HAMAP" id="MF_00213">
    <property type="entry name" value="HypA_HybF"/>
    <property type="match status" value="1"/>
</dbReference>
<comment type="caution">
    <text evidence="7">The sequence shown here is derived from an EMBL/GenBank/DDBJ whole genome shotgun (WGS) entry which is preliminary data.</text>
</comment>
<reference evidence="7 8" key="1">
    <citation type="submission" date="2023-04" db="EMBL/GenBank/DDBJ databases">
        <title>Streptomyces chengmaiensis sp. nov. isolated from the stem of mangrove plant in Hainan.</title>
        <authorList>
            <person name="Huang X."/>
            <person name="Zhou S."/>
            <person name="Chu X."/>
            <person name="Xie Y."/>
            <person name="Lin Y."/>
        </authorList>
    </citation>
    <scope>NUCLEOTIDE SEQUENCE [LARGE SCALE GENOMIC DNA]</scope>
    <source>
        <strain evidence="7 8">HNM0663</strain>
    </source>
</reference>
<evidence type="ECO:0000256" key="1">
    <source>
        <dbReference type="ARBA" id="ARBA00010748"/>
    </source>
</evidence>
<feature type="region of interest" description="Disordered" evidence="6">
    <location>
        <begin position="114"/>
        <end position="140"/>
    </location>
</feature>
<evidence type="ECO:0000256" key="3">
    <source>
        <dbReference type="ARBA" id="ARBA00022723"/>
    </source>
</evidence>
<dbReference type="RefSeq" id="WP_279929475.1">
    <property type="nucleotide sequence ID" value="NZ_JARWBG010000021.1"/>
</dbReference>
<accession>A0ABT6HSH8</accession>
<comment type="function">
    <text evidence="5">Involved in the maturation of [NiFe] hydrogenases. Required for nickel insertion into the metal center of the hydrogenase.</text>
</comment>
<feature type="binding site" evidence="5">
    <location>
        <position position="90"/>
    </location>
    <ligand>
        <name>Zn(2+)</name>
        <dbReference type="ChEBI" id="CHEBI:29105"/>
    </ligand>
</feature>
<keyword evidence="4 5" id="KW-0862">Zinc</keyword>
<sequence length="140" mass="14661">MHELSIAAAVVERAQETARAHGAATVDAVRLRVGELSGVVGDALRFSFRLAAEGTALAGAELIVEEVPARAACDGCDAEFAVGSPPRLWCPRCERPAARLLAGRELELIGVQLAQPDDVRPPDREPCPAAPRSAGRGEDA</sequence>
<evidence type="ECO:0000256" key="4">
    <source>
        <dbReference type="ARBA" id="ARBA00022833"/>
    </source>
</evidence>
<dbReference type="InterPro" id="IPR000688">
    <property type="entry name" value="HypA/HybF"/>
</dbReference>
<feature type="compositionally biased region" description="Basic and acidic residues" evidence="6">
    <location>
        <begin position="117"/>
        <end position="126"/>
    </location>
</feature>
<feature type="binding site" evidence="5">
    <location>
        <position position="93"/>
    </location>
    <ligand>
        <name>Zn(2+)</name>
        <dbReference type="ChEBI" id="CHEBI:29105"/>
    </ligand>
</feature>
<dbReference type="PANTHER" id="PTHR34535:SF3">
    <property type="entry name" value="HYDROGENASE MATURATION FACTOR HYPA"/>
    <property type="match status" value="1"/>
</dbReference>
<dbReference type="PROSITE" id="PS01249">
    <property type="entry name" value="HYPA"/>
    <property type="match status" value="1"/>
</dbReference>
<dbReference type="Proteomes" id="UP001223144">
    <property type="component" value="Unassembled WGS sequence"/>
</dbReference>
<dbReference type="PANTHER" id="PTHR34535">
    <property type="entry name" value="HYDROGENASE MATURATION FACTOR HYPA"/>
    <property type="match status" value="1"/>
</dbReference>
<proteinExistence type="inferred from homology"/>
<protein>
    <recommendedName>
        <fullName evidence="5">Hydrogenase maturation factor HypA</fullName>
    </recommendedName>
</protein>
<evidence type="ECO:0000313" key="7">
    <source>
        <dbReference type="EMBL" id="MDH2390829.1"/>
    </source>
</evidence>
<organism evidence="7 8">
    <name type="scientific">Streptomyces chengmaiensis</name>
    <dbReference type="NCBI Taxonomy" id="3040919"/>
    <lineage>
        <taxon>Bacteria</taxon>
        <taxon>Bacillati</taxon>
        <taxon>Actinomycetota</taxon>
        <taxon>Actinomycetes</taxon>
        <taxon>Kitasatosporales</taxon>
        <taxon>Streptomycetaceae</taxon>
        <taxon>Streptomyces</taxon>
    </lineage>
</organism>
<dbReference type="InterPro" id="IPR020538">
    <property type="entry name" value="Hydgase_Ni_incorp_HypA/HybF_CS"/>
</dbReference>
<evidence type="ECO:0000256" key="5">
    <source>
        <dbReference type="HAMAP-Rule" id="MF_00213"/>
    </source>
</evidence>
<evidence type="ECO:0000256" key="2">
    <source>
        <dbReference type="ARBA" id="ARBA00022596"/>
    </source>
</evidence>
<dbReference type="EMBL" id="JARWBG010000021">
    <property type="protein sequence ID" value="MDH2390829.1"/>
    <property type="molecule type" value="Genomic_DNA"/>
</dbReference>
<keyword evidence="2 5" id="KW-0533">Nickel</keyword>